<reference evidence="3" key="1">
    <citation type="journal article" date="2006" name="PLoS Biol.">
        <title>Macronuclear genome sequence of the ciliate Tetrahymena thermophila, a model eukaryote.</title>
        <authorList>
            <person name="Eisen J.A."/>
            <person name="Coyne R.S."/>
            <person name="Wu M."/>
            <person name="Wu D."/>
            <person name="Thiagarajan M."/>
            <person name="Wortman J.R."/>
            <person name="Badger J.H."/>
            <person name="Ren Q."/>
            <person name="Amedeo P."/>
            <person name="Jones K.M."/>
            <person name="Tallon L.J."/>
            <person name="Delcher A.L."/>
            <person name="Salzberg S.L."/>
            <person name="Silva J.C."/>
            <person name="Haas B.J."/>
            <person name="Majoros W.H."/>
            <person name="Farzad M."/>
            <person name="Carlton J.M."/>
            <person name="Smith R.K. Jr."/>
            <person name="Garg J."/>
            <person name="Pearlman R.E."/>
            <person name="Karrer K.M."/>
            <person name="Sun L."/>
            <person name="Manning G."/>
            <person name="Elde N.C."/>
            <person name="Turkewitz A.P."/>
            <person name="Asai D.J."/>
            <person name="Wilkes D.E."/>
            <person name="Wang Y."/>
            <person name="Cai H."/>
            <person name="Collins K."/>
            <person name="Stewart B.A."/>
            <person name="Lee S.R."/>
            <person name="Wilamowska K."/>
            <person name="Weinberg Z."/>
            <person name="Ruzzo W.L."/>
            <person name="Wloga D."/>
            <person name="Gaertig J."/>
            <person name="Frankel J."/>
            <person name="Tsao C.-C."/>
            <person name="Gorovsky M.A."/>
            <person name="Keeling P.J."/>
            <person name="Waller R.F."/>
            <person name="Patron N.J."/>
            <person name="Cherry J.M."/>
            <person name="Stover N.A."/>
            <person name="Krieger C.J."/>
            <person name="del Toro C."/>
            <person name="Ryder H.F."/>
            <person name="Williamson S.C."/>
            <person name="Barbeau R.A."/>
            <person name="Hamilton E.P."/>
            <person name="Orias E."/>
        </authorList>
    </citation>
    <scope>NUCLEOTIDE SEQUENCE [LARGE SCALE GENOMIC DNA]</scope>
    <source>
        <strain evidence="3">SB210</strain>
    </source>
</reference>
<feature type="transmembrane region" description="Helical" evidence="1">
    <location>
        <begin position="494"/>
        <end position="519"/>
    </location>
</feature>
<feature type="transmembrane region" description="Helical" evidence="1">
    <location>
        <begin position="291"/>
        <end position="313"/>
    </location>
</feature>
<dbReference type="GeneID" id="7832299"/>
<gene>
    <name evidence="2" type="ORF">TTHERM_00222400</name>
</gene>
<dbReference type="STRING" id="312017.Q23C45"/>
<name>Q23C45_TETTS</name>
<dbReference type="HOGENOM" id="CLU_038069_0_0_1"/>
<keyword evidence="1 2" id="KW-0812">Transmembrane</keyword>
<feature type="transmembrane region" description="Helical" evidence="1">
    <location>
        <begin position="37"/>
        <end position="59"/>
    </location>
</feature>
<dbReference type="EMBL" id="GG662718">
    <property type="protein sequence ID" value="EAR93923.1"/>
    <property type="molecule type" value="Genomic_DNA"/>
</dbReference>
<dbReference type="Proteomes" id="UP000009168">
    <property type="component" value="Unassembled WGS sequence"/>
</dbReference>
<dbReference type="RefSeq" id="XP_001014168.1">
    <property type="nucleotide sequence ID" value="XM_001014168.1"/>
</dbReference>
<accession>Q23C45</accession>
<evidence type="ECO:0000256" key="1">
    <source>
        <dbReference type="SAM" id="Phobius"/>
    </source>
</evidence>
<sequence length="540" mass="63451">MAKDQESQKKQIVIISDPLPEKTKFPKSGFCNGRLRFNLLMNISVIGFIIIPFFVPVIYSIGIGYYFAFQWLIYFMVYLINTIRLMRAFKKQMKKGQKQQKHENEDINSTHTNLIDSENNTIIDQTEQKYRYKQIMMTFIYKEPIELLSNTLFNLREMEGSNQFIVSVGFEERSPDIDNKIKYLNEQFSESFEEFIITIHPYGTEGEIPGKCSNSNYLQRKLVAYLEQTRENFNIEEYMVTNFDTDSRFQKNYLRVLESQMEKTCKKPEDIHEIVWQPVIYYNWDLKARRFFVRIISLVRNMLMMGALIPFQINVMGIFSFSLKLCVTGGYTHPTYQMDDVICQIRWFIKKKKPIKIKQLYTAAISGPTTGNSFYEELVEWARQIKRWTIGTAEVFHYYVVKSKHIQPNLKFTVWGFLYFNYYSVFLIAQNFFTISCAVCFTVLKSDELSDLEFYLSIGPLGFQYVIFILMFTINGASQYILDPIRPKESFNIILTLIHIIITPFTQIASGLVACYGIFEVAFRGKKVCNHISSKKDTLK</sequence>
<feature type="transmembrane region" description="Helical" evidence="1">
    <location>
        <begin position="420"/>
        <end position="442"/>
    </location>
</feature>
<keyword evidence="1" id="KW-0472">Membrane</keyword>
<dbReference type="PANTHER" id="PTHR36851">
    <property type="entry name" value="UNNAMED PRODUCT"/>
    <property type="match status" value="1"/>
</dbReference>
<feature type="transmembrane region" description="Helical" evidence="1">
    <location>
        <begin position="454"/>
        <end position="474"/>
    </location>
</feature>
<dbReference type="InParanoid" id="Q23C45"/>
<feature type="transmembrane region" description="Helical" evidence="1">
    <location>
        <begin position="65"/>
        <end position="86"/>
    </location>
</feature>
<evidence type="ECO:0000313" key="3">
    <source>
        <dbReference type="Proteomes" id="UP000009168"/>
    </source>
</evidence>
<keyword evidence="3" id="KW-1185">Reference proteome</keyword>
<dbReference type="AlphaFoldDB" id="Q23C45"/>
<dbReference type="KEGG" id="tet:TTHERM_00222400"/>
<dbReference type="PANTHER" id="PTHR36851:SF1">
    <property type="entry name" value="GLYCO_TRANS_2-LIKE DOMAIN-CONTAINING PROTEIN"/>
    <property type="match status" value="1"/>
</dbReference>
<proteinExistence type="predicted"/>
<protein>
    <submittedName>
        <fullName evidence="2">Transmembrane protein, putative</fullName>
    </submittedName>
</protein>
<dbReference type="OrthoDB" id="5819478at2759"/>
<organism evidence="2 3">
    <name type="scientific">Tetrahymena thermophila (strain SB210)</name>
    <dbReference type="NCBI Taxonomy" id="312017"/>
    <lineage>
        <taxon>Eukaryota</taxon>
        <taxon>Sar</taxon>
        <taxon>Alveolata</taxon>
        <taxon>Ciliophora</taxon>
        <taxon>Intramacronucleata</taxon>
        <taxon>Oligohymenophorea</taxon>
        <taxon>Hymenostomatida</taxon>
        <taxon>Tetrahymenina</taxon>
        <taxon>Tetrahymenidae</taxon>
        <taxon>Tetrahymena</taxon>
    </lineage>
</organism>
<dbReference type="eggNOG" id="ENOG502QWK1">
    <property type="taxonomic scope" value="Eukaryota"/>
</dbReference>
<keyword evidence="1" id="KW-1133">Transmembrane helix</keyword>
<dbReference type="OMA" id="CHPAYQM"/>
<evidence type="ECO:0000313" key="2">
    <source>
        <dbReference type="EMBL" id="EAR93923.1"/>
    </source>
</evidence>